<dbReference type="PANTHER" id="PTHR33491">
    <property type="entry name" value="OSJNBA0016N04.9 PROTEIN"/>
    <property type="match status" value="1"/>
</dbReference>
<accession>A0ABD1VPA4</accession>
<feature type="signal peptide" evidence="3">
    <location>
        <begin position="1"/>
        <end position="19"/>
    </location>
</feature>
<dbReference type="InterPro" id="IPR025287">
    <property type="entry name" value="WAK_GUB"/>
</dbReference>
<evidence type="ECO:0000256" key="3">
    <source>
        <dbReference type="SAM" id="SignalP"/>
    </source>
</evidence>
<protein>
    <submittedName>
        <fullName evidence="5">Wall-associated receptor kinase 2-like</fullName>
    </submittedName>
</protein>
<gene>
    <name evidence="5" type="ORF">Adt_00167</name>
</gene>
<evidence type="ECO:0000259" key="4">
    <source>
        <dbReference type="Pfam" id="PF13947"/>
    </source>
</evidence>
<evidence type="ECO:0000313" key="6">
    <source>
        <dbReference type="Proteomes" id="UP001604336"/>
    </source>
</evidence>
<dbReference type="GO" id="GO:0016020">
    <property type="term" value="C:membrane"/>
    <property type="evidence" value="ECO:0007669"/>
    <property type="project" value="UniProtKB-SubCell"/>
</dbReference>
<organism evidence="5 6">
    <name type="scientific">Abeliophyllum distichum</name>
    <dbReference type="NCBI Taxonomy" id="126358"/>
    <lineage>
        <taxon>Eukaryota</taxon>
        <taxon>Viridiplantae</taxon>
        <taxon>Streptophyta</taxon>
        <taxon>Embryophyta</taxon>
        <taxon>Tracheophyta</taxon>
        <taxon>Spermatophyta</taxon>
        <taxon>Magnoliopsida</taxon>
        <taxon>eudicotyledons</taxon>
        <taxon>Gunneridae</taxon>
        <taxon>Pentapetalae</taxon>
        <taxon>asterids</taxon>
        <taxon>lamiids</taxon>
        <taxon>Lamiales</taxon>
        <taxon>Oleaceae</taxon>
        <taxon>Forsythieae</taxon>
        <taxon>Abeliophyllum</taxon>
    </lineage>
</organism>
<keyword evidence="6" id="KW-1185">Reference proteome</keyword>
<dbReference type="AlphaFoldDB" id="A0ABD1VPA4"/>
<reference evidence="6" key="1">
    <citation type="submission" date="2024-07" db="EMBL/GenBank/DDBJ databases">
        <title>Two chromosome-level genome assemblies of Korean endemic species Abeliophyllum distichum and Forsythia ovata (Oleaceae).</title>
        <authorList>
            <person name="Jang H."/>
        </authorList>
    </citation>
    <scope>NUCLEOTIDE SEQUENCE [LARGE SCALE GENOMIC DNA]</scope>
</reference>
<evidence type="ECO:0000256" key="1">
    <source>
        <dbReference type="ARBA" id="ARBA00004167"/>
    </source>
</evidence>
<comment type="subcellular location">
    <subcellularLocation>
        <location evidence="1">Membrane</location>
        <topology evidence="1">Single-pass membrane protein</topology>
    </subcellularLocation>
</comment>
<sequence>MFLHIACLLSLAVAPPLDAATFTKPRCQSRCGNLQVPYPFGVGIGSNCSMDPDFDIYCSTSSNPSRPYLANNPFEVIKIAETEIYVKDSSQQQAVACYDMKFNNLTEYSQLRVTNSQLKHSINGMIKFTCTELRV</sequence>
<name>A0ABD1VPA4_9LAMI</name>
<feature type="domain" description="Wall-associated receptor kinase galacturonan-binding" evidence="4">
    <location>
        <begin position="27"/>
        <end position="83"/>
    </location>
</feature>
<comment type="caution">
    <text evidence="5">The sequence shown here is derived from an EMBL/GenBank/DDBJ whole genome shotgun (WGS) entry which is preliminary data.</text>
</comment>
<dbReference type="EMBL" id="JBFOLK010000001">
    <property type="protein sequence ID" value="KAL2539189.1"/>
    <property type="molecule type" value="Genomic_DNA"/>
</dbReference>
<keyword evidence="2 3" id="KW-0732">Signal</keyword>
<evidence type="ECO:0000313" key="5">
    <source>
        <dbReference type="EMBL" id="KAL2539189.1"/>
    </source>
</evidence>
<evidence type="ECO:0000256" key="2">
    <source>
        <dbReference type="ARBA" id="ARBA00022729"/>
    </source>
</evidence>
<dbReference type="Pfam" id="PF13947">
    <property type="entry name" value="GUB_WAK_bind"/>
    <property type="match status" value="1"/>
</dbReference>
<proteinExistence type="predicted"/>
<feature type="chain" id="PRO_5044827413" evidence="3">
    <location>
        <begin position="20"/>
        <end position="135"/>
    </location>
</feature>
<dbReference type="Proteomes" id="UP001604336">
    <property type="component" value="Unassembled WGS sequence"/>
</dbReference>